<evidence type="ECO:0008006" key="3">
    <source>
        <dbReference type="Google" id="ProtNLM"/>
    </source>
</evidence>
<dbReference type="SUPFAM" id="SSF56219">
    <property type="entry name" value="DNase I-like"/>
    <property type="match status" value="1"/>
</dbReference>
<dbReference type="InterPro" id="IPR036691">
    <property type="entry name" value="Endo/exonu/phosph_ase_sf"/>
</dbReference>
<proteinExistence type="predicted"/>
<evidence type="ECO:0000313" key="1">
    <source>
        <dbReference type="Proteomes" id="UP001652660"/>
    </source>
</evidence>
<name>A0ABM4U5I0_COFAR</name>
<gene>
    <name evidence="2" type="primary">LOC140005446</name>
</gene>
<organism evidence="1 2">
    <name type="scientific">Coffea arabica</name>
    <name type="common">Arabian coffee</name>
    <dbReference type="NCBI Taxonomy" id="13443"/>
    <lineage>
        <taxon>Eukaryota</taxon>
        <taxon>Viridiplantae</taxon>
        <taxon>Streptophyta</taxon>
        <taxon>Embryophyta</taxon>
        <taxon>Tracheophyta</taxon>
        <taxon>Spermatophyta</taxon>
        <taxon>Magnoliopsida</taxon>
        <taxon>eudicotyledons</taxon>
        <taxon>Gunneridae</taxon>
        <taxon>Pentapetalae</taxon>
        <taxon>asterids</taxon>
        <taxon>lamiids</taxon>
        <taxon>Gentianales</taxon>
        <taxon>Rubiaceae</taxon>
        <taxon>Ixoroideae</taxon>
        <taxon>Gardenieae complex</taxon>
        <taxon>Bertiereae - Coffeeae clade</taxon>
        <taxon>Coffeeae</taxon>
        <taxon>Coffea</taxon>
    </lineage>
</organism>
<keyword evidence="1" id="KW-1185">Reference proteome</keyword>
<evidence type="ECO:0000313" key="2">
    <source>
        <dbReference type="RefSeq" id="XP_071902539.1"/>
    </source>
</evidence>
<dbReference type="GeneID" id="140005446"/>
<dbReference type="Gene3D" id="3.60.10.10">
    <property type="entry name" value="Endonuclease/exonuclease/phosphatase"/>
    <property type="match status" value="1"/>
</dbReference>
<sequence length="288" mass="33065">MVVHLRELLLCSAMIKSLFWNARGVDNALMIARLGKLKRMHHISLIALCELLVGREHLDVVPRKLGFPFGVSNDESRIWLFFDAEYECDIAVASPQFLAVKITHSYFQCSFLATFIHASCALDERELFWQQLLRVSQMGVPTIFLGDFNVIASAEEKKGGRPFWFGEADSFLNFTEGAALTDLGSGPHSFRFLGVWRSHGEFINVVWNKEVFGNITDRIREGEEWVLALEGSLETNPSEEGECLLTQAQCDLKETLLREARYWRQKACVRWLKEWDANTRFFHAQVKQ</sequence>
<accession>A0ABM4U5I0</accession>
<protein>
    <recommendedName>
        <fullName evidence="3">Endonuclease/exonuclease/phosphatase domain-containing protein</fullName>
    </recommendedName>
</protein>
<dbReference type="RefSeq" id="XP_071902539.1">
    <property type="nucleotide sequence ID" value="XM_072046438.1"/>
</dbReference>
<reference evidence="2" key="2">
    <citation type="submission" date="2025-08" db="UniProtKB">
        <authorList>
            <consortium name="RefSeq"/>
        </authorList>
    </citation>
    <scope>IDENTIFICATION</scope>
    <source>
        <tissue evidence="2">Leaves</tissue>
    </source>
</reference>
<dbReference type="Proteomes" id="UP001652660">
    <property type="component" value="Chromosome 1c"/>
</dbReference>
<reference evidence="1" key="1">
    <citation type="journal article" date="2025" name="Foods">
        <title>Unveiling the Microbial Signatures of Arabica Coffee Cherries: Insights into Ripeness Specific Diversity, Functional Traits, and Implications for Quality and Safety.</title>
        <authorList>
            <consortium name="RefSeq"/>
            <person name="Tenea G.N."/>
            <person name="Cifuentes V."/>
            <person name="Reyes P."/>
            <person name="Cevallos-Vallejos M."/>
        </authorList>
    </citation>
    <scope>NUCLEOTIDE SEQUENCE [LARGE SCALE GENOMIC DNA]</scope>
</reference>